<comment type="caution">
    <text evidence="1">The sequence shown here is derived from an EMBL/GenBank/DDBJ whole genome shotgun (WGS) entry which is preliminary data.</text>
</comment>
<organism evidence="1 2">
    <name type="scientific">Geranomyces variabilis</name>
    <dbReference type="NCBI Taxonomy" id="109894"/>
    <lineage>
        <taxon>Eukaryota</taxon>
        <taxon>Fungi</taxon>
        <taxon>Fungi incertae sedis</taxon>
        <taxon>Chytridiomycota</taxon>
        <taxon>Chytridiomycota incertae sedis</taxon>
        <taxon>Chytridiomycetes</taxon>
        <taxon>Spizellomycetales</taxon>
        <taxon>Powellomycetaceae</taxon>
        <taxon>Geranomyces</taxon>
    </lineage>
</organism>
<evidence type="ECO:0000313" key="2">
    <source>
        <dbReference type="Proteomes" id="UP001212152"/>
    </source>
</evidence>
<accession>A0AAD5TDT1</accession>
<dbReference type="EMBL" id="JADGJQ010000122">
    <property type="protein sequence ID" value="KAJ3168385.1"/>
    <property type="molecule type" value="Genomic_DNA"/>
</dbReference>
<dbReference type="AlphaFoldDB" id="A0AAD5TDT1"/>
<dbReference type="Proteomes" id="UP001212152">
    <property type="component" value="Unassembled WGS sequence"/>
</dbReference>
<reference evidence="1" key="1">
    <citation type="submission" date="2020-05" db="EMBL/GenBank/DDBJ databases">
        <title>Phylogenomic resolution of chytrid fungi.</title>
        <authorList>
            <person name="Stajich J.E."/>
            <person name="Amses K."/>
            <person name="Simmons R."/>
            <person name="Seto K."/>
            <person name="Myers J."/>
            <person name="Bonds A."/>
            <person name="Quandt C.A."/>
            <person name="Barry K."/>
            <person name="Liu P."/>
            <person name="Grigoriev I."/>
            <person name="Longcore J.E."/>
            <person name="James T.Y."/>
        </authorList>
    </citation>
    <scope>NUCLEOTIDE SEQUENCE</scope>
    <source>
        <strain evidence="1">JEL0379</strain>
    </source>
</reference>
<proteinExistence type="predicted"/>
<protein>
    <submittedName>
        <fullName evidence="1">Uncharacterized protein</fullName>
    </submittedName>
</protein>
<evidence type="ECO:0000313" key="1">
    <source>
        <dbReference type="EMBL" id="KAJ3168385.1"/>
    </source>
</evidence>
<name>A0AAD5TDT1_9FUNG</name>
<sequence length="144" mass="16324">MARPPTSGGDHESHFAVLPGAEVRIVSYMLTDEDEIDRAEEIVKNWFEVAAEPQKPTGPKLFAAAESAALTIRRLVLLPATSLPKAVTLYKQHQQQNFARDGRLLRDTIEALNSQAESLAREIRHLDDYQSAWQKRCWKRTKRG</sequence>
<keyword evidence="2" id="KW-1185">Reference proteome</keyword>
<gene>
    <name evidence="1" type="ORF">HDU87_001184</name>
</gene>